<evidence type="ECO:0000313" key="2">
    <source>
        <dbReference type="EMBL" id="CAF9943721.1"/>
    </source>
</evidence>
<reference evidence="2" key="1">
    <citation type="submission" date="2021-03" db="EMBL/GenBank/DDBJ databases">
        <authorList>
            <person name="Tagirdzhanova G."/>
        </authorList>
    </citation>
    <scope>NUCLEOTIDE SEQUENCE</scope>
</reference>
<feature type="compositionally biased region" description="Basic residues" evidence="1">
    <location>
        <begin position="1"/>
        <end position="10"/>
    </location>
</feature>
<proteinExistence type="predicted"/>
<accession>A0A8H3JAG6</accession>
<sequence length="285" mass="32206">MWSHSSKKHTTTTPERKYDTVTIEPPKKPAPKFRMTRKRTTRRIQPEAEPTSSKSQPRTESLNAASHPARKPSNGKSSSSKNRQTSKSHPKEKTPAAKDQPTKRDATLNTQPTANYPTADGQPEDPLESFVTAIHLPCDGSRRRPTRIPLTKVGPDGIGSDDCREMKKWLGYFPNMKLLDSKETFKWDYRQLLAIPVKELGCSVATICLLYVCYDKKAKLPRNKYLEALSRVHVYGDGYMFEVMNNSLTDENVKFLHMGWGTVEDLKGGGDAEVLLKKVLSSLRW</sequence>
<organism evidence="2 3">
    <name type="scientific">Alectoria fallacina</name>
    <dbReference type="NCBI Taxonomy" id="1903189"/>
    <lineage>
        <taxon>Eukaryota</taxon>
        <taxon>Fungi</taxon>
        <taxon>Dikarya</taxon>
        <taxon>Ascomycota</taxon>
        <taxon>Pezizomycotina</taxon>
        <taxon>Lecanoromycetes</taxon>
        <taxon>OSLEUM clade</taxon>
        <taxon>Lecanoromycetidae</taxon>
        <taxon>Lecanorales</taxon>
        <taxon>Lecanorineae</taxon>
        <taxon>Parmeliaceae</taxon>
        <taxon>Alectoria</taxon>
    </lineage>
</organism>
<feature type="compositionally biased region" description="Low complexity" evidence="1">
    <location>
        <begin position="74"/>
        <end position="83"/>
    </location>
</feature>
<evidence type="ECO:0000313" key="3">
    <source>
        <dbReference type="Proteomes" id="UP000664203"/>
    </source>
</evidence>
<comment type="caution">
    <text evidence="2">The sequence shown here is derived from an EMBL/GenBank/DDBJ whole genome shotgun (WGS) entry which is preliminary data.</text>
</comment>
<feature type="compositionally biased region" description="Basic residues" evidence="1">
    <location>
        <begin position="29"/>
        <end position="42"/>
    </location>
</feature>
<keyword evidence="3" id="KW-1185">Reference proteome</keyword>
<name>A0A8H3JAG6_9LECA</name>
<dbReference type="AlphaFoldDB" id="A0A8H3JAG6"/>
<feature type="compositionally biased region" description="Polar residues" evidence="1">
    <location>
        <begin position="107"/>
        <end position="116"/>
    </location>
</feature>
<evidence type="ECO:0000256" key="1">
    <source>
        <dbReference type="SAM" id="MobiDB-lite"/>
    </source>
</evidence>
<dbReference type="OrthoDB" id="10422917at2759"/>
<feature type="region of interest" description="Disordered" evidence="1">
    <location>
        <begin position="1"/>
        <end position="126"/>
    </location>
</feature>
<feature type="compositionally biased region" description="Polar residues" evidence="1">
    <location>
        <begin position="50"/>
        <end position="64"/>
    </location>
</feature>
<protein>
    <submittedName>
        <fullName evidence="2">Uncharacterized protein</fullName>
    </submittedName>
</protein>
<feature type="compositionally biased region" description="Basic and acidic residues" evidence="1">
    <location>
        <begin position="89"/>
        <end position="106"/>
    </location>
</feature>
<gene>
    <name evidence="2" type="ORF">ALECFALPRED_001108</name>
</gene>
<dbReference type="Proteomes" id="UP000664203">
    <property type="component" value="Unassembled WGS sequence"/>
</dbReference>
<dbReference type="EMBL" id="CAJPDR010001206">
    <property type="protein sequence ID" value="CAF9943721.1"/>
    <property type="molecule type" value="Genomic_DNA"/>
</dbReference>